<dbReference type="InterPro" id="IPR004360">
    <property type="entry name" value="Glyas_Fos-R_dOase_dom"/>
</dbReference>
<dbReference type="InterPro" id="IPR029068">
    <property type="entry name" value="Glyas_Bleomycin-R_OHBP_Dase"/>
</dbReference>
<name>A0ABQ3D4M3_9RHOB</name>
<keyword evidence="3" id="KW-1185">Reference proteome</keyword>
<dbReference type="Pfam" id="PF00903">
    <property type="entry name" value="Glyoxalase"/>
    <property type="match status" value="1"/>
</dbReference>
<dbReference type="CDD" id="cd07247">
    <property type="entry name" value="SgaA_N_like"/>
    <property type="match status" value="1"/>
</dbReference>
<proteinExistence type="predicted"/>
<accession>A0ABQ3D4M3</accession>
<dbReference type="SUPFAM" id="SSF54593">
    <property type="entry name" value="Glyoxalase/Bleomycin resistance protein/Dihydroxybiphenyl dioxygenase"/>
    <property type="match status" value="1"/>
</dbReference>
<dbReference type="EMBL" id="BMZF01000006">
    <property type="protein sequence ID" value="GHA56525.1"/>
    <property type="molecule type" value="Genomic_DNA"/>
</dbReference>
<evidence type="ECO:0000259" key="1">
    <source>
        <dbReference type="PROSITE" id="PS51819"/>
    </source>
</evidence>
<dbReference type="Proteomes" id="UP000634455">
    <property type="component" value="Unassembled WGS sequence"/>
</dbReference>
<evidence type="ECO:0000313" key="3">
    <source>
        <dbReference type="Proteomes" id="UP000634455"/>
    </source>
</evidence>
<dbReference type="RefSeq" id="WP_189640855.1">
    <property type="nucleotide sequence ID" value="NZ_BMZF01000006.1"/>
</dbReference>
<evidence type="ECO:0000313" key="2">
    <source>
        <dbReference type="EMBL" id="GHA56525.1"/>
    </source>
</evidence>
<gene>
    <name evidence="2" type="ORF">GCM10008927_22880</name>
</gene>
<reference evidence="3" key="1">
    <citation type="journal article" date="2019" name="Int. J. Syst. Evol. Microbiol.">
        <title>The Global Catalogue of Microorganisms (GCM) 10K type strain sequencing project: providing services to taxonomists for standard genome sequencing and annotation.</title>
        <authorList>
            <consortium name="The Broad Institute Genomics Platform"/>
            <consortium name="The Broad Institute Genome Sequencing Center for Infectious Disease"/>
            <person name="Wu L."/>
            <person name="Ma J."/>
        </authorList>
    </citation>
    <scope>NUCLEOTIDE SEQUENCE [LARGE SCALE GENOMIC DNA]</scope>
    <source>
        <strain evidence="3">KCTC 32465</strain>
    </source>
</reference>
<dbReference type="PANTHER" id="PTHR33993">
    <property type="entry name" value="GLYOXALASE-RELATED"/>
    <property type="match status" value="1"/>
</dbReference>
<organism evidence="2 3">
    <name type="scientific">Paramylibacter ulvae</name>
    <dbReference type="NCBI Taxonomy" id="1651968"/>
    <lineage>
        <taxon>Bacteria</taxon>
        <taxon>Pseudomonadati</taxon>
        <taxon>Pseudomonadota</taxon>
        <taxon>Alphaproteobacteria</taxon>
        <taxon>Rhodobacterales</taxon>
        <taxon>Paracoccaceae</taxon>
        <taxon>Paramylibacter</taxon>
    </lineage>
</organism>
<dbReference type="InterPro" id="IPR052164">
    <property type="entry name" value="Anthracycline_SecMetBiosynth"/>
</dbReference>
<dbReference type="InterPro" id="IPR037523">
    <property type="entry name" value="VOC_core"/>
</dbReference>
<dbReference type="PANTHER" id="PTHR33993:SF14">
    <property type="entry name" value="GB|AAF24581.1"/>
    <property type="match status" value="1"/>
</dbReference>
<dbReference type="Gene3D" id="3.10.180.10">
    <property type="entry name" value="2,3-Dihydroxybiphenyl 1,2-Dioxygenase, domain 1"/>
    <property type="match status" value="1"/>
</dbReference>
<sequence>MTDQSGLIWWTELNTWDADKALDYYGSVMGWTFEKTQNAGGEDARPYYIAKRGDQPVAGIFTLVSPDFDGVPDHWFTYLSVADIDATLVNAVDRGGKIYRPAFEIPGFGRMAVVADVNGAVAGYIQPAT</sequence>
<dbReference type="PROSITE" id="PS51819">
    <property type="entry name" value="VOC"/>
    <property type="match status" value="1"/>
</dbReference>
<comment type="caution">
    <text evidence="2">The sequence shown here is derived from an EMBL/GenBank/DDBJ whole genome shotgun (WGS) entry which is preliminary data.</text>
</comment>
<feature type="domain" description="VOC" evidence="1">
    <location>
        <begin position="6"/>
        <end position="127"/>
    </location>
</feature>
<protein>
    <recommendedName>
        <fullName evidence="1">VOC domain-containing protein</fullName>
    </recommendedName>
</protein>